<evidence type="ECO:0000259" key="1">
    <source>
        <dbReference type="Pfam" id="PF13649"/>
    </source>
</evidence>
<evidence type="ECO:0000313" key="3">
    <source>
        <dbReference type="Proteomes" id="UP000544222"/>
    </source>
</evidence>
<keyword evidence="2" id="KW-0808">Transferase</keyword>
<gene>
    <name evidence="2" type="ORF">FHX64_001679</name>
</gene>
<feature type="domain" description="Methyltransferase" evidence="1">
    <location>
        <begin position="38"/>
        <end position="130"/>
    </location>
</feature>
<evidence type="ECO:0000313" key="2">
    <source>
        <dbReference type="EMBL" id="MBB3187516.1"/>
    </source>
</evidence>
<dbReference type="CDD" id="cd02440">
    <property type="entry name" value="AdoMet_MTases"/>
    <property type="match status" value="1"/>
</dbReference>
<protein>
    <submittedName>
        <fullName evidence="2">SAM-dependent methyltransferase</fullName>
    </submittedName>
</protein>
<dbReference type="InterPro" id="IPR029063">
    <property type="entry name" value="SAM-dependent_MTases_sf"/>
</dbReference>
<proteinExistence type="predicted"/>
<organism evidence="2 3">
    <name type="scientific">Microbacter margulisiae</name>
    <dbReference type="NCBI Taxonomy" id="1350067"/>
    <lineage>
        <taxon>Bacteria</taxon>
        <taxon>Pseudomonadati</taxon>
        <taxon>Bacteroidota</taxon>
        <taxon>Bacteroidia</taxon>
        <taxon>Bacteroidales</taxon>
        <taxon>Porphyromonadaceae</taxon>
        <taxon>Microbacter</taxon>
    </lineage>
</organism>
<reference evidence="2 3" key="1">
    <citation type="submission" date="2020-08" db="EMBL/GenBank/DDBJ databases">
        <title>Genomic Encyclopedia of Type Strains, Phase IV (KMG-IV): sequencing the most valuable type-strain genomes for metagenomic binning, comparative biology and taxonomic classification.</title>
        <authorList>
            <person name="Goeker M."/>
        </authorList>
    </citation>
    <scope>NUCLEOTIDE SEQUENCE [LARGE SCALE GENOMIC DNA]</scope>
    <source>
        <strain evidence="2 3">DSM 27471</strain>
    </source>
</reference>
<keyword evidence="3" id="KW-1185">Reference proteome</keyword>
<comment type="caution">
    <text evidence="2">The sequence shown here is derived from an EMBL/GenBank/DDBJ whole genome shotgun (WGS) entry which is preliminary data.</text>
</comment>
<dbReference type="GO" id="GO:0032259">
    <property type="term" value="P:methylation"/>
    <property type="evidence" value="ECO:0007669"/>
    <property type="project" value="UniProtKB-KW"/>
</dbReference>
<dbReference type="Gene3D" id="3.40.50.150">
    <property type="entry name" value="Vaccinia Virus protein VP39"/>
    <property type="match status" value="1"/>
</dbReference>
<keyword evidence="2" id="KW-0489">Methyltransferase</keyword>
<dbReference type="RefSeq" id="WP_183413279.1">
    <property type="nucleotide sequence ID" value="NZ_JACHYB010000001.1"/>
</dbReference>
<dbReference type="AlphaFoldDB" id="A0A7W5DRA9"/>
<dbReference type="SUPFAM" id="SSF53335">
    <property type="entry name" value="S-adenosyl-L-methionine-dependent methyltransferases"/>
    <property type="match status" value="1"/>
</dbReference>
<sequence>MDIENQTDYWNKVSNDKEFTTRLDMSLIDKFVDKEALIVDYGCGYGRTLNELYLHGYRNLLGFDYASAMIQRGQREYPYLNLQTCQDNKIACEADSVSLVILFAVLTCIIDNDKQEELINEIIRVLKPGGMIYINDFLINSDDRNLERYRMYAGKYNTYGVFELPEGAVLRHHEESWITTLTEQFKKEHYQRITFQTMNGHTSNGFIFMGRKKG</sequence>
<dbReference type="EMBL" id="JACHYB010000001">
    <property type="protein sequence ID" value="MBB3187516.1"/>
    <property type="molecule type" value="Genomic_DNA"/>
</dbReference>
<name>A0A7W5DRA9_9PORP</name>
<accession>A0A7W5DRA9</accession>
<dbReference type="InterPro" id="IPR041698">
    <property type="entry name" value="Methyltransf_25"/>
</dbReference>
<dbReference type="Proteomes" id="UP000544222">
    <property type="component" value="Unassembled WGS sequence"/>
</dbReference>
<dbReference type="GO" id="GO:0008168">
    <property type="term" value="F:methyltransferase activity"/>
    <property type="evidence" value="ECO:0007669"/>
    <property type="project" value="UniProtKB-KW"/>
</dbReference>
<dbReference type="Pfam" id="PF13649">
    <property type="entry name" value="Methyltransf_25"/>
    <property type="match status" value="1"/>
</dbReference>